<protein>
    <submittedName>
        <fullName evidence="2">Uncharacterized protein</fullName>
    </submittedName>
</protein>
<dbReference type="EMBL" id="WOWK01000042">
    <property type="protein sequence ID" value="KAF0324680.1"/>
    <property type="molecule type" value="Genomic_DNA"/>
</dbReference>
<keyword evidence="3" id="KW-1185">Reference proteome</keyword>
<feature type="transmembrane region" description="Helical" evidence="1">
    <location>
        <begin position="220"/>
        <end position="239"/>
    </location>
</feature>
<sequence length="254" mass="28774">MAVGSPDIFLREEFEAGWGGWRKCLGDLLGMMAVEVLVRFEQRRKGEREMGRREEKAAVVAAVGMVVWMLGAAEYVHARIAHLVAVGIAYWRIVNGGEVYWEALWRVFCPDGPSMMAIIKEGGSGALGRAFVEGFWANEHRFRILFFHAELVLYMVYGVYPLLKLALMRAFGWAWVRGAGWRWVGMSPWLALLIAGWAWGTGFIARYSNKYFIGLQMCDMVLVGWWIVVVGVVFGWGFVKGRVRRLTEVKRVGG</sequence>
<dbReference type="AlphaFoldDB" id="A0A8H3WEA3"/>
<keyword evidence="1" id="KW-0812">Transmembrane</keyword>
<gene>
    <name evidence="2" type="ORF">GQ607_008119</name>
</gene>
<name>A0A8H3WEA3_9PEZI</name>
<evidence type="ECO:0000256" key="1">
    <source>
        <dbReference type="SAM" id="Phobius"/>
    </source>
</evidence>
<keyword evidence="1" id="KW-1133">Transmembrane helix</keyword>
<feature type="transmembrane region" description="Helical" evidence="1">
    <location>
        <begin position="179"/>
        <end position="200"/>
    </location>
</feature>
<reference evidence="2 3" key="1">
    <citation type="submission" date="2019-12" db="EMBL/GenBank/DDBJ databases">
        <title>A genome sequence resource for the geographically widespread anthracnose pathogen Colletotrichum asianum.</title>
        <authorList>
            <person name="Meng Y."/>
        </authorList>
    </citation>
    <scope>NUCLEOTIDE SEQUENCE [LARGE SCALE GENOMIC DNA]</scope>
    <source>
        <strain evidence="2 3">ICMP 18580</strain>
    </source>
</reference>
<evidence type="ECO:0000313" key="2">
    <source>
        <dbReference type="EMBL" id="KAF0324680.1"/>
    </source>
</evidence>
<feature type="transmembrane region" description="Helical" evidence="1">
    <location>
        <begin position="144"/>
        <end position="167"/>
    </location>
</feature>
<proteinExistence type="predicted"/>
<evidence type="ECO:0000313" key="3">
    <source>
        <dbReference type="Proteomes" id="UP000434172"/>
    </source>
</evidence>
<accession>A0A8H3WEA3</accession>
<comment type="caution">
    <text evidence="2">The sequence shown here is derived from an EMBL/GenBank/DDBJ whole genome shotgun (WGS) entry which is preliminary data.</text>
</comment>
<organism evidence="2 3">
    <name type="scientific">Colletotrichum asianum</name>
    <dbReference type="NCBI Taxonomy" id="702518"/>
    <lineage>
        <taxon>Eukaryota</taxon>
        <taxon>Fungi</taxon>
        <taxon>Dikarya</taxon>
        <taxon>Ascomycota</taxon>
        <taxon>Pezizomycotina</taxon>
        <taxon>Sordariomycetes</taxon>
        <taxon>Hypocreomycetidae</taxon>
        <taxon>Glomerellales</taxon>
        <taxon>Glomerellaceae</taxon>
        <taxon>Colletotrichum</taxon>
        <taxon>Colletotrichum gloeosporioides species complex</taxon>
    </lineage>
</organism>
<dbReference type="Proteomes" id="UP000434172">
    <property type="component" value="Unassembled WGS sequence"/>
</dbReference>
<dbReference type="OrthoDB" id="5233297at2759"/>
<keyword evidence="1" id="KW-0472">Membrane</keyword>